<organism evidence="5">
    <name type="scientific">marine metagenome</name>
    <dbReference type="NCBI Taxonomy" id="408172"/>
    <lineage>
        <taxon>unclassified sequences</taxon>
        <taxon>metagenomes</taxon>
        <taxon>ecological metagenomes</taxon>
    </lineage>
</organism>
<dbReference type="GO" id="GO:0003886">
    <property type="term" value="F:DNA (cytosine-5-)-methyltransferase activity"/>
    <property type="evidence" value="ECO:0007669"/>
    <property type="project" value="UniProtKB-EC"/>
</dbReference>
<evidence type="ECO:0000256" key="1">
    <source>
        <dbReference type="ARBA" id="ARBA00011975"/>
    </source>
</evidence>
<evidence type="ECO:0000256" key="4">
    <source>
        <dbReference type="ARBA" id="ARBA00022691"/>
    </source>
</evidence>
<dbReference type="GO" id="GO:0044027">
    <property type="term" value="P:negative regulation of gene expression via chromosomal CpG island methylation"/>
    <property type="evidence" value="ECO:0007669"/>
    <property type="project" value="TreeGrafter"/>
</dbReference>
<evidence type="ECO:0000256" key="3">
    <source>
        <dbReference type="ARBA" id="ARBA00022679"/>
    </source>
</evidence>
<dbReference type="Gene3D" id="3.90.120.10">
    <property type="entry name" value="DNA Methylase, subunit A, domain 2"/>
    <property type="match status" value="1"/>
</dbReference>
<dbReference type="GO" id="GO:0005634">
    <property type="term" value="C:nucleus"/>
    <property type="evidence" value="ECO:0007669"/>
    <property type="project" value="TreeGrafter"/>
</dbReference>
<dbReference type="Gene3D" id="3.40.50.150">
    <property type="entry name" value="Vaccinia Virus protein VP39"/>
    <property type="match status" value="1"/>
</dbReference>
<dbReference type="GO" id="GO:0032259">
    <property type="term" value="P:methylation"/>
    <property type="evidence" value="ECO:0007669"/>
    <property type="project" value="UniProtKB-KW"/>
</dbReference>
<dbReference type="InterPro" id="IPR001525">
    <property type="entry name" value="C5_MeTfrase"/>
</dbReference>
<keyword evidence="4" id="KW-0949">S-adenosyl-L-methionine</keyword>
<dbReference type="EMBL" id="UINC01005528">
    <property type="protein sequence ID" value="SVA21901.1"/>
    <property type="molecule type" value="Genomic_DNA"/>
</dbReference>
<gene>
    <name evidence="5" type="ORF">METZ01_LOCUS74755</name>
</gene>
<dbReference type="InterPro" id="IPR050390">
    <property type="entry name" value="C5-Methyltransferase"/>
</dbReference>
<evidence type="ECO:0000256" key="2">
    <source>
        <dbReference type="ARBA" id="ARBA00022603"/>
    </source>
</evidence>
<dbReference type="AlphaFoldDB" id="A0A381U2B0"/>
<dbReference type="SUPFAM" id="SSF53335">
    <property type="entry name" value="S-adenosyl-L-methionine-dependent methyltransferases"/>
    <property type="match status" value="1"/>
</dbReference>
<dbReference type="PANTHER" id="PTHR10629">
    <property type="entry name" value="CYTOSINE-SPECIFIC METHYLTRANSFERASE"/>
    <property type="match status" value="1"/>
</dbReference>
<keyword evidence="3" id="KW-0808">Transferase</keyword>
<evidence type="ECO:0000313" key="5">
    <source>
        <dbReference type="EMBL" id="SVA21901.1"/>
    </source>
</evidence>
<dbReference type="PROSITE" id="PS51679">
    <property type="entry name" value="SAM_MT_C5"/>
    <property type="match status" value="1"/>
</dbReference>
<proteinExistence type="predicted"/>
<sequence>MQIGAAEGTEGNKVRFLDLFAGCGGLSLGFEQAGLELAAAVERSPMAAETHFRNFHLRDEEWDQPLWEEVLKSGDGGSFAKQVGYGTVVGSVWDLLEDDEAMDALAELAPDVVAGGPPCQGFSMAGRRDPNDKRNQLPWAFLQFVERLDPAAVVIENVAGINMAFASQGGAEPAFAQLHRALAKTGRGYRVQAVELNARHFGVPQNRPRMVLIGLRSDLANDMGIDASDKPWRSEDAFAALERGDDPTMGLRLVPEVGSIVDKRRCGMRQAIERSAADALSDLDANGYRNSIDYRRREHRFARTMRGSRQTMRVPLNHNMRNHSDRVVERFELYHYFADEGIPNSVLGLPTRIGNEYEARQAVADVLDDHANALPARGFIAEGDRDLVDVVMRLATLKHTQRVVNYGMPAPTVVTLPDDYVHPYEPRIMTVRELARFQSFPDWFEFRSKETTGSHRRKFEVPQYSQVGNAVPPLMAQAVGELLVDMLEG</sequence>
<name>A0A381U2B0_9ZZZZ</name>
<dbReference type="InterPro" id="IPR029063">
    <property type="entry name" value="SAM-dependent_MTases_sf"/>
</dbReference>
<accession>A0A381U2B0</accession>
<protein>
    <recommendedName>
        <fullName evidence="1">DNA (cytosine-5-)-methyltransferase</fullName>
        <ecNumber evidence="1">2.1.1.37</ecNumber>
    </recommendedName>
</protein>
<dbReference type="PRINTS" id="PR00105">
    <property type="entry name" value="C5METTRFRASE"/>
</dbReference>
<reference evidence="5" key="1">
    <citation type="submission" date="2018-05" db="EMBL/GenBank/DDBJ databases">
        <authorList>
            <person name="Lanie J.A."/>
            <person name="Ng W.-L."/>
            <person name="Kazmierczak K.M."/>
            <person name="Andrzejewski T.M."/>
            <person name="Davidsen T.M."/>
            <person name="Wayne K.J."/>
            <person name="Tettelin H."/>
            <person name="Glass J.I."/>
            <person name="Rusch D."/>
            <person name="Podicherti R."/>
            <person name="Tsui H.-C.T."/>
            <person name="Winkler M.E."/>
        </authorList>
    </citation>
    <scope>NUCLEOTIDE SEQUENCE</scope>
</reference>
<dbReference type="InterPro" id="IPR018117">
    <property type="entry name" value="C5_DNA_meth_AS"/>
</dbReference>
<keyword evidence="2" id="KW-0489">Methyltransferase</keyword>
<dbReference type="GO" id="GO:0003677">
    <property type="term" value="F:DNA binding"/>
    <property type="evidence" value="ECO:0007669"/>
    <property type="project" value="TreeGrafter"/>
</dbReference>
<dbReference type="PROSITE" id="PS00094">
    <property type="entry name" value="C5_MTASE_1"/>
    <property type="match status" value="1"/>
</dbReference>
<dbReference type="PANTHER" id="PTHR10629:SF52">
    <property type="entry name" value="DNA (CYTOSINE-5)-METHYLTRANSFERASE 1"/>
    <property type="match status" value="1"/>
</dbReference>
<dbReference type="NCBIfam" id="TIGR00675">
    <property type="entry name" value="dcm"/>
    <property type="match status" value="1"/>
</dbReference>
<dbReference type="Pfam" id="PF00145">
    <property type="entry name" value="DNA_methylase"/>
    <property type="match status" value="2"/>
</dbReference>
<dbReference type="EC" id="2.1.1.37" evidence="1"/>